<dbReference type="Gene3D" id="1.10.10.10">
    <property type="entry name" value="Winged helix-like DNA-binding domain superfamily/Winged helix DNA-binding domain"/>
    <property type="match status" value="1"/>
</dbReference>
<dbReference type="EMBL" id="SRJD01000032">
    <property type="protein sequence ID" value="TGA96039.1"/>
    <property type="molecule type" value="Genomic_DNA"/>
</dbReference>
<dbReference type="GO" id="GO:0045892">
    <property type="term" value="P:negative regulation of DNA-templated transcription"/>
    <property type="evidence" value="ECO:0007669"/>
    <property type="project" value="TreeGrafter"/>
</dbReference>
<proteinExistence type="predicted"/>
<dbReference type="Proteomes" id="UP000298347">
    <property type="component" value="Unassembled WGS sequence"/>
</dbReference>
<dbReference type="GO" id="GO:0003700">
    <property type="term" value="F:DNA-binding transcription factor activity"/>
    <property type="evidence" value="ECO:0007669"/>
    <property type="project" value="InterPro"/>
</dbReference>
<dbReference type="SMART" id="SM00345">
    <property type="entry name" value="HTH_GNTR"/>
    <property type="match status" value="1"/>
</dbReference>
<evidence type="ECO:0000256" key="3">
    <source>
        <dbReference type="ARBA" id="ARBA00023163"/>
    </source>
</evidence>
<dbReference type="InterPro" id="IPR036388">
    <property type="entry name" value="WH-like_DNA-bd_sf"/>
</dbReference>
<sequence length="237" mass="27278">MVQAELQHLKIAEYLIDCISAGVYKEGDKIPSENELCRQFGTNRSVVRQAVARTASLGWLTSWQGKGSFVNQRPRLVPYNLSSSTCFSDNMNNQGIMHSCKLLKCVKRQPTEKEKYYLQLDRESSVYELEILRYVDRCPISVTTTILPAEKVPQLEKHLNNFQSLYQVMSGYYHLKPRRFKSVFQAMLPVTSDAELLHIPENVPIIKIESFVNHLDQPVEYSNSRIRGDMQKGLITF</sequence>
<keyword evidence="6" id="KW-1185">Reference proteome</keyword>
<comment type="caution">
    <text evidence="5">The sequence shown here is derived from an EMBL/GenBank/DDBJ whole genome shotgun (WGS) entry which is preliminary data.</text>
</comment>
<gene>
    <name evidence="5" type="ORF">E4665_16960</name>
</gene>
<evidence type="ECO:0000259" key="4">
    <source>
        <dbReference type="PROSITE" id="PS50949"/>
    </source>
</evidence>
<dbReference type="RefSeq" id="WP_135349986.1">
    <property type="nucleotide sequence ID" value="NZ_SRJD01000032.1"/>
</dbReference>
<feature type="domain" description="HTH gntR-type" evidence="4">
    <location>
        <begin position="5"/>
        <end position="73"/>
    </location>
</feature>
<evidence type="ECO:0000256" key="1">
    <source>
        <dbReference type="ARBA" id="ARBA00023015"/>
    </source>
</evidence>
<dbReference type="PRINTS" id="PR00035">
    <property type="entry name" value="HTHGNTR"/>
</dbReference>
<dbReference type="Pfam" id="PF07702">
    <property type="entry name" value="UTRA"/>
    <property type="match status" value="1"/>
</dbReference>
<evidence type="ECO:0000313" key="5">
    <source>
        <dbReference type="EMBL" id="TGA96039.1"/>
    </source>
</evidence>
<dbReference type="SMART" id="SM00866">
    <property type="entry name" value="UTRA"/>
    <property type="match status" value="1"/>
</dbReference>
<dbReference type="SUPFAM" id="SSF46785">
    <property type="entry name" value="Winged helix' DNA-binding domain"/>
    <property type="match status" value="1"/>
</dbReference>
<dbReference type="PANTHER" id="PTHR44846">
    <property type="entry name" value="MANNOSYL-D-GLYCERATE TRANSPORT/METABOLISM SYSTEM REPRESSOR MNGR-RELATED"/>
    <property type="match status" value="1"/>
</dbReference>
<dbReference type="InterPro" id="IPR028978">
    <property type="entry name" value="Chorismate_lyase_/UTRA_dom_sf"/>
</dbReference>
<keyword evidence="1" id="KW-0805">Transcription regulation</keyword>
<accession>A0A4Z0GKF2</accession>
<dbReference type="OrthoDB" id="457376at2"/>
<protein>
    <submittedName>
        <fullName evidence="5">GntR family transcriptional regulator</fullName>
    </submittedName>
</protein>
<name>A0A4Z0GKF2_9BACL</name>
<evidence type="ECO:0000256" key="2">
    <source>
        <dbReference type="ARBA" id="ARBA00023125"/>
    </source>
</evidence>
<dbReference type="GO" id="GO:0003677">
    <property type="term" value="F:DNA binding"/>
    <property type="evidence" value="ECO:0007669"/>
    <property type="project" value="UniProtKB-KW"/>
</dbReference>
<dbReference type="InterPro" id="IPR036390">
    <property type="entry name" value="WH_DNA-bd_sf"/>
</dbReference>
<dbReference type="InterPro" id="IPR050679">
    <property type="entry name" value="Bact_HTH_transcr_reg"/>
</dbReference>
<keyword evidence="3" id="KW-0804">Transcription</keyword>
<organism evidence="5 6">
    <name type="scientific">Sporolactobacillus shoreae</name>
    <dbReference type="NCBI Taxonomy" id="1465501"/>
    <lineage>
        <taxon>Bacteria</taxon>
        <taxon>Bacillati</taxon>
        <taxon>Bacillota</taxon>
        <taxon>Bacilli</taxon>
        <taxon>Bacillales</taxon>
        <taxon>Sporolactobacillaceae</taxon>
        <taxon>Sporolactobacillus</taxon>
    </lineage>
</organism>
<dbReference type="SUPFAM" id="SSF64288">
    <property type="entry name" value="Chorismate lyase-like"/>
    <property type="match status" value="1"/>
</dbReference>
<dbReference type="CDD" id="cd07377">
    <property type="entry name" value="WHTH_GntR"/>
    <property type="match status" value="1"/>
</dbReference>
<reference evidence="5 6" key="1">
    <citation type="journal article" date="2015" name="Int. J. Syst. Evol. Microbiol.">
        <title>Sporolactobacillus shoreae sp. nov. and Sporolactobacillus spathodeae sp. nov., two spore-forming lactic acid bacteria isolated from tree barks in Thailand.</title>
        <authorList>
            <person name="Thamacharoensuk T."/>
            <person name="Kitahara M."/>
            <person name="Ohkuma M."/>
            <person name="Thongchul N."/>
            <person name="Tanasupawat S."/>
        </authorList>
    </citation>
    <scope>NUCLEOTIDE SEQUENCE [LARGE SCALE GENOMIC DNA]</scope>
    <source>
        <strain evidence="5 6">BK92</strain>
    </source>
</reference>
<dbReference type="Pfam" id="PF00392">
    <property type="entry name" value="GntR"/>
    <property type="match status" value="1"/>
</dbReference>
<dbReference type="PANTHER" id="PTHR44846:SF1">
    <property type="entry name" value="MANNOSYL-D-GLYCERATE TRANSPORT_METABOLISM SYSTEM REPRESSOR MNGR-RELATED"/>
    <property type="match status" value="1"/>
</dbReference>
<keyword evidence="2" id="KW-0238">DNA-binding</keyword>
<dbReference type="InterPro" id="IPR011663">
    <property type="entry name" value="UTRA"/>
</dbReference>
<evidence type="ECO:0000313" key="6">
    <source>
        <dbReference type="Proteomes" id="UP000298347"/>
    </source>
</evidence>
<dbReference type="AlphaFoldDB" id="A0A4Z0GKF2"/>
<dbReference type="PROSITE" id="PS50949">
    <property type="entry name" value="HTH_GNTR"/>
    <property type="match status" value="1"/>
</dbReference>
<dbReference type="Gene3D" id="3.40.1410.10">
    <property type="entry name" value="Chorismate lyase-like"/>
    <property type="match status" value="1"/>
</dbReference>
<dbReference type="InterPro" id="IPR000524">
    <property type="entry name" value="Tscrpt_reg_HTH_GntR"/>
</dbReference>